<dbReference type="PANTHER" id="PTHR31118">
    <property type="entry name" value="CYCLASE-LIKE PROTEIN 2"/>
    <property type="match status" value="1"/>
</dbReference>
<reference evidence="1" key="1">
    <citation type="submission" date="2013-10" db="EMBL/GenBank/DDBJ databases">
        <title>Draft genome sequence of Clostridium botulinum type B strain Osaka05.</title>
        <authorList>
            <person name="Sakaguchi Y."/>
            <person name="Hosomi K."/>
            <person name="Uchiyama J."/>
            <person name="Ogura Y."/>
            <person name="Sakaguchi M."/>
            <person name="Kohda T."/>
            <person name="Mukamoto M."/>
            <person name="Misawa N."/>
            <person name="Matsuzaki S."/>
            <person name="Hayashi T."/>
            <person name="Kozaki S."/>
        </authorList>
    </citation>
    <scope>NUCLEOTIDE SEQUENCE</scope>
    <source>
        <strain evidence="1">Osaka05</strain>
    </source>
</reference>
<dbReference type="GO" id="GO:0004061">
    <property type="term" value="F:arylformamidase activity"/>
    <property type="evidence" value="ECO:0007669"/>
    <property type="project" value="InterPro"/>
</dbReference>
<gene>
    <name evidence="1" type="ORF">CBO05C_1088</name>
</gene>
<dbReference type="PANTHER" id="PTHR31118:SF12">
    <property type="entry name" value="CYCLASE-LIKE PROTEIN 2"/>
    <property type="match status" value="1"/>
</dbReference>
<sequence>MKVIDLTHTISKNMPVYPGTEKPKLEVKSTYDKDGFKETLLTMFSHTGTHMDSPAHLFPERTNLDSFLPEQFIGKGLVIDCSDLKEGEKIDIKYIDCVKEKANKADFILFHTGWDRYWRTDFYFKDYPCITEEVAQYLIYNKKKGVGVDVIGIDPISDENLTIHRKLFLKTDIVVIENLTRLGEVGNELFTFCALPIKYENSDGAPIRAIAILQD</sequence>
<dbReference type="Proteomes" id="UP000054164">
    <property type="component" value="Unassembled WGS sequence"/>
</dbReference>
<accession>A0A0S6TZJ5</accession>
<proteinExistence type="predicted"/>
<protein>
    <submittedName>
        <fullName evidence="1">Cyclase family protein</fullName>
    </submittedName>
</protein>
<dbReference type="GO" id="GO:0019441">
    <property type="term" value="P:L-tryptophan catabolic process to kynurenine"/>
    <property type="evidence" value="ECO:0007669"/>
    <property type="project" value="InterPro"/>
</dbReference>
<dbReference type="InterPro" id="IPR037175">
    <property type="entry name" value="KFase_sf"/>
</dbReference>
<dbReference type="EMBL" id="DF384213">
    <property type="protein sequence ID" value="GAE01398.1"/>
    <property type="molecule type" value="Genomic_DNA"/>
</dbReference>
<dbReference type="SUPFAM" id="SSF102198">
    <property type="entry name" value="Putative cyclase"/>
    <property type="match status" value="1"/>
</dbReference>
<dbReference type="HOGENOM" id="CLU_030671_3_0_9"/>
<dbReference type="Pfam" id="PF04199">
    <property type="entry name" value="Cyclase"/>
    <property type="match status" value="1"/>
</dbReference>
<name>A0A0S6TZJ5_CLOBO</name>
<dbReference type="Gene3D" id="3.50.30.50">
    <property type="entry name" value="Putative cyclase"/>
    <property type="match status" value="1"/>
</dbReference>
<organism evidence="1">
    <name type="scientific">Clostridium botulinum B str. Osaka05</name>
    <dbReference type="NCBI Taxonomy" id="1407017"/>
    <lineage>
        <taxon>Bacteria</taxon>
        <taxon>Bacillati</taxon>
        <taxon>Bacillota</taxon>
        <taxon>Clostridia</taxon>
        <taxon>Eubacteriales</taxon>
        <taxon>Clostridiaceae</taxon>
        <taxon>Clostridium</taxon>
    </lineage>
</organism>
<dbReference type="AlphaFoldDB" id="A0A0S6TZJ5"/>
<dbReference type="InterPro" id="IPR007325">
    <property type="entry name" value="KFase/CYL"/>
</dbReference>
<dbReference type="RefSeq" id="WP_030033960.1">
    <property type="nucleotide sequence ID" value="NZ_DF384213.1"/>
</dbReference>
<evidence type="ECO:0000313" key="1">
    <source>
        <dbReference type="EMBL" id="GAE01398.1"/>
    </source>
</evidence>